<dbReference type="AlphaFoldDB" id="A0AAP2DXY1"/>
<dbReference type="RefSeq" id="WP_254084996.1">
    <property type="nucleotide sequence ID" value="NZ_JAHESE010000013.1"/>
</dbReference>
<keyword evidence="2" id="KW-1185">Reference proteome</keyword>
<dbReference type="Proteomes" id="UP001319080">
    <property type="component" value="Unassembled WGS sequence"/>
</dbReference>
<evidence type="ECO:0000313" key="1">
    <source>
        <dbReference type="EMBL" id="MBT1709416.1"/>
    </source>
</evidence>
<dbReference type="EMBL" id="JAHESE010000013">
    <property type="protein sequence ID" value="MBT1709416.1"/>
    <property type="molecule type" value="Genomic_DNA"/>
</dbReference>
<reference evidence="1 2" key="1">
    <citation type="submission" date="2021-05" db="EMBL/GenBank/DDBJ databases">
        <title>A Polyphasic approach of four new species of the genus Ohtaekwangia: Ohtaekwangia histidinii sp. nov., Ohtaekwangia cretensis sp. nov., Ohtaekwangia indiensis sp. nov., Ohtaekwangia reichenbachii sp. nov. from diverse environment.</title>
        <authorList>
            <person name="Octaviana S."/>
        </authorList>
    </citation>
    <scope>NUCLEOTIDE SEQUENCE [LARGE SCALE GENOMIC DNA]</scope>
    <source>
        <strain evidence="1 2">PWU5</strain>
    </source>
</reference>
<comment type="caution">
    <text evidence="1">The sequence shown here is derived from an EMBL/GenBank/DDBJ whole genome shotgun (WGS) entry which is preliminary data.</text>
</comment>
<organism evidence="1 2">
    <name type="scientific">Dawidia cretensis</name>
    <dbReference type="NCBI Taxonomy" id="2782350"/>
    <lineage>
        <taxon>Bacteria</taxon>
        <taxon>Pseudomonadati</taxon>
        <taxon>Bacteroidota</taxon>
        <taxon>Cytophagia</taxon>
        <taxon>Cytophagales</taxon>
        <taxon>Chryseotaleaceae</taxon>
        <taxon>Dawidia</taxon>
    </lineage>
</organism>
<protein>
    <submittedName>
        <fullName evidence="1">Uncharacterized protein</fullName>
    </submittedName>
</protein>
<accession>A0AAP2DXY1</accession>
<sequence length="488" mass="55235">MTEKIIFPRAFAFAVDDLGWVDGADLSEKAVPGPYRTGVKRRFELSDYQYMIDVGKAVGARIQCLFILSEMDRTNLLARFPTTTHLREKWDNSHRVSAEQEIIMQFVRDQSAYMEFGLHGTGHEYWAPGQPQKRAEWYNLADKEPWPEASLREHIQCFKDIMAQYGFSPENGHSFPESFVPCAYSYFWNPTGSYSLGKLLSEAGVKYANTDFSEIPELSPPTEPNGGGFDFNTHVINRINYGNVWYSLATLPKVPLAAQKTDIIESHWPNWLAQDDPLQPAVTAQWIEYYKSAQRLPDRYIAKNTEQLHAQWLYNKHTVVTEHTPGVVTIDNTAMPEKAYAFKGLGNLVLKIKLAPGQHISSVDLDGAPLAVAFEDEGYGFLYLPPLERQVYTLRYAVGNQATPVHVYNDGTFNVYWVELSGQGLSANLRVYGEQEIKIRCPKPLTVQSLEHALAVVQYQYNEASGYLHVTVKAADMQGSTGDILVRW</sequence>
<evidence type="ECO:0000313" key="2">
    <source>
        <dbReference type="Proteomes" id="UP001319080"/>
    </source>
</evidence>
<name>A0AAP2DXY1_9BACT</name>
<proteinExistence type="predicted"/>
<gene>
    <name evidence="1" type="ORF">KK062_14330</name>
</gene>